<dbReference type="SMART" id="SM00382">
    <property type="entry name" value="AAA"/>
    <property type="match status" value="2"/>
</dbReference>
<dbReference type="PANTHER" id="PTHR42855">
    <property type="entry name" value="ABC TRANSPORTER ATP-BINDING SUBUNIT"/>
    <property type="match status" value="1"/>
</dbReference>
<evidence type="ECO:0000313" key="6">
    <source>
        <dbReference type="Proteomes" id="UP000305282"/>
    </source>
</evidence>
<evidence type="ECO:0000256" key="1">
    <source>
        <dbReference type="ARBA" id="ARBA00022741"/>
    </source>
</evidence>
<dbReference type="PROSITE" id="PS50893">
    <property type="entry name" value="ABC_TRANSPORTER_2"/>
    <property type="match status" value="2"/>
</dbReference>
<dbReference type="InterPro" id="IPR051309">
    <property type="entry name" value="ABCF_ATPase"/>
</dbReference>
<dbReference type="PROSITE" id="PS00211">
    <property type="entry name" value="ABC_TRANSPORTER_1"/>
    <property type="match status" value="2"/>
</dbReference>
<dbReference type="InterPro" id="IPR003439">
    <property type="entry name" value="ABC_transporter-like_ATP-bd"/>
</dbReference>
<dbReference type="CDD" id="cd03221">
    <property type="entry name" value="ABCF_EF-3"/>
    <property type="match status" value="2"/>
</dbReference>
<evidence type="ECO:0000313" key="5">
    <source>
        <dbReference type="EMBL" id="THJ76091.1"/>
    </source>
</evidence>
<name>A0A4S5EU98_9ACTN</name>
<proteinExistence type="predicted"/>
<comment type="caution">
    <text evidence="5">The sequence shown here is derived from an EMBL/GenBank/DDBJ whole genome shotgun (WGS) entry which is preliminary data.</text>
</comment>
<dbReference type="InterPro" id="IPR017871">
    <property type="entry name" value="ABC_transporter-like_CS"/>
</dbReference>
<evidence type="ECO:0000256" key="3">
    <source>
        <dbReference type="SAM" id="Coils"/>
    </source>
</evidence>
<keyword evidence="1" id="KW-0547">Nucleotide-binding</keyword>
<dbReference type="Pfam" id="PF12848">
    <property type="entry name" value="ABC_tran_Xtn"/>
    <property type="match status" value="1"/>
</dbReference>
<evidence type="ECO:0000259" key="4">
    <source>
        <dbReference type="PROSITE" id="PS50893"/>
    </source>
</evidence>
<dbReference type="AlphaFoldDB" id="A0A4S5EU98"/>
<dbReference type="PANTHER" id="PTHR42855:SF1">
    <property type="entry name" value="ABC TRANSPORTER DOMAIN-CONTAINING PROTEIN"/>
    <property type="match status" value="1"/>
</dbReference>
<evidence type="ECO:0000256" key="2">
    <source>
        <dbReference type="ARBA" id="ARBA00022840"/>
    </source>
</evidence>
<dbReference type="GO" id="GO:0016887">
    <property type="term" value="F:ATP hydrolysis activity"/>
    <property type="evidence" value="ECO:0007669"/>
    <property type="project" value="InterPro"/>
</dbReference>
<dbReference type="InterPro" id="IPR027417">
    <property type="entry name" value="P-loop_NTPase"/>
</dbReference>
<dbReference type="GO" id="GO:0005524">
    <property type="term" value="F:ATP binding"/>
    <property type="evidence" value="ECO:0007669"/>
    <property type="project" value="UniProtKB-KW"/>
</dbReference>
<gene>
    <name evidence="5" type="ORF">E7Y31_01705</name>
</gene>
<reference evidence="5 6" key="1">
    <citation type="submission" date="2019-04" db="EMBL/GenBank/DDBJ databases">
        <title>Draft genome sequences for three unisolated Alnus-infective Frankia Sp+ strains, AgTrS, AiOr and AvVan, the first sequenced Frankia strains able to sporulate in-planta.</title>
        <authorList>
            <person name="Bethencourt L."/>
            <person name="Vautrin F."/>
            <person name="Taib N."/>
            <person name="Dubost A."/>
            <person name="Castro-Garcia L."/>
            <person name="Imbaud O."/>
            <person name="Abrouk D."/>
            <person name="Fournier P."/>
            <person name="Briolay J."/>
            <person name="Nguyen A."/>
            <person name="Normand P."/>
            <person name="Fernandez M.P."/>
            <person name="Brochier-Armanet C."/>
            <person name="Herrera-Belaroussi A."/>
        </authorList>
    </citation>
    <scope>NUCLEOTIDE SEQUENCE [LARGE SCALE GENOMIC DNA]</scope>
    <source>
        <strain evidence="5 6">AvVan</strain>
    </source>
</reference>
<keyword evidence="3" id="KW-0175">Coiled coil</keyword>
<accession>A0A4S5EU98</accession>
<dbReference type="EMBL" id="SSXH01000017">
    <property type="protein sequence ID" value="THJ76091.1"/>
    <property type="molecule type" value="Genomic_DNA"/>
</dbReference>
<dbReference type="RefSeq" id="WP_136446595.1">
    <property type="nucleotide sequence ID" value="NZ_SSXH01000017.1"/>
</dbReference>
<dbReference type="InterPro" id="IPR003593">
    <property type="entry name" value="AAA+_ATPase"/>
</dbReference>
<dbReference type="InterPro" id="IPR032781">
    <property type="entry name" value="ABC_tran_Xtn"/>
</dbReference>
<feature type="domain" description="ABC transporter" evidence="4">
    <location>
        <begin position="284"/>
        <end position="510"/>
    </location>
</feature>
<dbReference type="Pfam" id="PF00005">
    <property type="entry name" value="ABC_tran"/>
    <property type="match status" value="2"/>
</dbReference>
<dbReference type="Gene3D" id="3.40.50.300">
    <property type="entry name" value="P-loop containing nucleotide triphosphate hydrolases"/>
    <property type="match status" value="2"/>
</dbReference>
<organism evidence="5 6">
    <name type="scientific">Candidatus Frankia alpina</name>
    <dbReference type="NCBI Taxonomy" id="2699483"/>
    <lineage>
        <taxon>Bacteria</taxon>
        <taxon>Bacillati</taxon>
        <taxon>Actinomycetota</taxon>
        <taxon>Actinomycetes</taxon>
        <taxon>Frankiales</taxon>
        <taxon>Frankiaceae</taxon>
        <taxon>Frankia</taxon>
    </lineage>
</organism>
<dbReference type="OrthoDB" id="3169603at2"/>
<dbReference type="SUPFAM" id="SSF52540">
    <property type="entry name" value="P-loop containing nucleoside triphosphate hydrolases"/>
    <property type="match status" value="2"/>
</dbReference>
<keyword evidence="2 5" id="KW-0067">ATP-binding</keyword>
<sequence length="628" mass="66998">MSPVLVSLENVDAAFGTRALLDQVSLGIGTGERIGVVGRNGAGKSTLLRIIAGEAEPDAGRVVHAGSTRVGSLAQADVLPADRTVREVVVSTGAEHEWAADPRRRGVLAGLGLLDRLDDLLGPMSGGERRRVALARLLVQDLDLLILDEPTNHLDVEGVAWLAGHLAGWRGGLLVATHDRWFLDEVCGRVWEVVDGRVDAYEGGYSAYVLARAERTRRADATEARRQNLLRKELAWLRRGPPARTSKPRFRIDAANDLIADEPPPRDTMALRSFAASRLGKDVYDAENLTIRVGDRTLFDGITWLLGPGDRIGLVGVNGAGKTTLLRALLGDVVPDGGRVKVGASVRPALLSQEVAELPASLRALEAVEQVGRVLEVERGRERSAGQLLEQFGLPSSRQWTRVGDLSGGERRRLQLLRLLMARPNVLLLDEPTNDLDTDTLTALEDLLDSWPGTLVVVSHDRYFLERTCDVTMALLGDGHLRMLPGGIEEYLARRAAAGSEAAASAAPARGAAAGGTSGAGVAAAARTGATAPGVPAAAATAAATATGTATGPSRSGSELRAARKELTRLERALDRLTRREQELHHALAEAATDHERLLALDAELRAVVADKDYTEEAWLTLAAELEG</sequence>
<protein>
    <submittedName>
        <fullName evidence="5">ABC-F family ATP-binding cassette domain-containing protein</fullName>
    </submittedName>
</protein>
<feature type="domain" description="ABC transporter" evidence="4">
    <location>
        <begin position="6"/>
        <end position="220"/>
    </location>
</feature>
<dbReference type="Proteomes" id="UP000305282">
    <property type="component" value="Unassembled WGS sequence"/>
</dbReference>
<keyword evidence="6" id="KW-1185">Reference proteome</keyword>
<feature type="coiled-coil region" evidence="3">
    <location>
        <begin position="560"/>
        <end position="590"/>
    </location>
</feature>